<proteinExistence type="predicted"/>
<keyword evidence="2" id="KW-1185">Reference proteome</keyword>
<name>A0A8X7CC82_9ARAC</name>
<gene>
    <name evidence="1" type="ORF">TNIN_432021</name>
</gene>
<dbReference type="EMBL" id="BMAV01013619">
    <property type="protein sequence ID" value="GFY61383.1"/>
    <property type="molecule type" value="Genomic_DNA"/>
</dbReference>
<comment type="caution">
    <text evidence="1">The sequence shown here is derived from an EMBL/GenBank/DDBJ whole genome shotgun (WGS) entry which is preliminary data.</text>
</comment>
<dbReference type="AlphaFoldDB" id="A0A8X7CC82"/>
<evidence type="ECO:0000313" key="2">
    <source>
        <dbReference type="Proteomes" id="UP000886998"/>
    </source>
</evidence>
<sequence>MNIAWQLGKKIGPLTARWLCLRFQEWTYLEGVVERDVLVIELLKMRMQFNFYVFDGAVFLIFSTRGSCSLSVEPRRRVPCMFVLTHRNSSTPVAHWFYGENRLVI</sequence>
<organism evidence="1 2">
    <name type="scientific">Trichonephila inaurata madagascariensis</name>
    <dbReference type="NCBI Taxonomy" id="2747483"/>
    <lineage>
        <taxon>Eukaryota</taxon>
        <taxon>Metazoa</taxon>
        <taxon>Ecdysozoa</taxon>
        <taxon>Arthropoda</taxon>
        <taxon>Chelicerata</taxon>
        <taxon>Arachnida</taxon>
        <taxon>Araneae</taxon>
        <taxon>Araneomorphae</taxon>
        <taxon>Entelegynae</taxon>
        <taxon>Araneoidea</taxon>
        <taxon>Nephilidae</taxon>
        <taxon>Trichonephila</taxon>
        <taxon>Trichonephila inaurata</taxon>
    </lineage>
</organism>
<dbReference type="Proteomes" id="UP000886998">
    <property type="component" value="Unassembled WGS sequence"/>
</dbReference>
<protein>
    <submittedName>
        <fullName evidence="1">Uncharacterized protein</fullName>
    </submittedName>
</protein>
<evidence type="ECO:0000313" key="1">
    <source>
        <dbReference type="EMBL" id="GFY61383.1"/>
    </source>
</evidence>
<accession>A0A8X7CC82</accession>
<reference evidence="1" key="1">
    <citation type="submission" date="2020-08" db="EMBL/GenBank/DDBJ databases">
        <title>Multicomponent nature underlies the extraordinary mechanical properties of spider dragline silk.</title>
        <authorList>
            <person name="Kono N."/>
            <person name="Nakamura H."/>
            <person name="Mori M."/>
            <person name="Yoshida Y."/>
            <person name="Ohtoshi R."/>
            <person name="Malay A.D."/>
            <person name="Moran D.A.P."/>
            <person name="Tomita M."/>
            <person name="Numata K."/>
            <person name="Arakawa K."/>
        </authorList>
    </citation>
    <scope>NUCLEOTIDE SEQUENCE</scope>
</reference>